<dbReference type="Pfam" id="PF13561">
    <property type="entry name" value="adh_short_C2"/>
    <property type="match status" value="1"/>
</dbReference>
<proteinExistence type="inferred from homology"/>
<dbReference type="OrthoDB" id="7064009at2"/>
<feature type="domain" description="Ketoreductase" evidence="3">
    <location>
        <begin position="15"/>
        <end position="189"/>
    </location>
</feature>
<dbReference type="InterPro" id="IPR057326">
    <property type="entry name" value="KR_dom"/>
</dbReference>
<protein>
    <submittedName>
        <fullName evidence="4">SDR family oxidoreductase</fullName>
    </submittedName>
</protein>
<keyword evidence="5" id="KW-1185">Reference proteome</keyword>
<accession>A0A3N0GZ24</accession>
<evidence type="ECO:0000313" key="5">
    <source>
        <dbReference type="Proteomes" id="UP000279994"/>
    </source>
</evidence>
<dbReference type="PANTHER" id="PTHR42760:SF133">
    <property type="entry name" value="3-OXOACYL-[ACYL-CARRIER-PROTEIN] REDUCTASE"/>
    <property type="match status" value="1"/>
</dbReference>
<evidence type="ECO:0000256" key="1">
    <source>
        <dbReference type="ARBA" id="ARBA00006484"/>
    </source>
</evidence>
<evidence type="ECO:0000256" key="2">
    <source>
        <dbReference type="ARBA" id="ARBA00023002"/>
    </source>
</evidence>
<evidence type="ECO:0000313" key="4">
    <source>
        <dbReference type="EMBL" id="RNM17400.1"/>
    </source>
</evidence>
<dbReference type="Proteomes" id="UP000279994">
    <property type="component" value="Unassembled WGS sequence"/>
</dbReference>
<evidence type="ECO:0000259" key="3">
    <source>
        <dbReference type="SMART" id="SM00822"/>
    </source>
</evidence>
<dbReference type="AlphaFoldDB" id="A0A3N0GZ24"/>
<dbReference type="InterPro" id="IPR020904">
    <property type="entry name" value="Sc_DH/Rdtase_CS"/>
</dbReference>
<dbReference type="PANTHER" id="PTHR42760">
    <property type="entry name" value="SHORT-CHAIN DEHYDROGENASES/REDUCTASES FAMILY MEMBER"/>
    <property type="match status" value="1"/>
</dbReference>
<dbReference type="GO" id="GO:0016616">
    <property type="term" value="F:oxidoreductase activity, acting on the CH-OH group of donors, NAD or NADP as acceptor"/>
    <property type="evidence" value="ECO:0007669"/>
    <property type="project" value="TreeGrafter"/>
</dbReference>
<dbReference type="FunFam" id="3.40.50.720:FF:000084">
    <property type="entry name" value="Short-chain dehydrogenase reductase"/>
    <property type="match status" value="1"/>
</dbReference>
<name>A0A3N0GZ24_9ACTN</name>
<dbReference type="RefSeq" id="WP_123221021.1">
    <property type="nucleotide sequence ID" value="NZ_RJSF01000003.1"/>
</dbReference>
<reference evidence="4 5" key="1">
    <citation type="submission" date="2018-11" db="EMBL/GenBank/DDBJ databases">
        <authorList>
            <person name="Li F."/>
        </authorList>
    </citation>
    <scope>NUCLEOTIDE SEQUENCE [LARGE SCALE GENOMIC DNA]</scope>
    <source>
        <strain evidence="4 5">Gsoil 818</strain>
    </source>
</reference>
<dbReference type="InterPro" id="IPR036291">
    <property type="entry name" value="NAD(P)-bd_dom_sf"/>
</dbReference>
<comment type="caution">
    <text evidence="4">The sequence shown here is derived from an EMBL/GenBank/DDBJ whole genome shotgun (WGS) entry which is preliminary data.</text>
</comment>
<keyword evidence="2" id="KW-0560">Oxidoreductase</keyword>
<dbReference type="PROSITE" id="PS00061">
    <property type="entry name" value="ADH_SHORT"/>
    <property type="match status" value="1"/>
</dbReference>
<dbReference type="PRINTS" id="PR00080">
    <property type="entry name" value="SDRFAMILY"/>
</dbReference>
<dbReference type="SUPFAM" id="SSF51735">
    <property type="entry name" value="NAD(P)-binding Rossmann-fold domains"/>
    <property type="match status" value="1"/>
</dbReference>
<dbReference type="EMBL" id="RJSF01000003">
    <property type="protein sequence ID" value="RNM17400.1"/>
    <property type="molecule type" value="Genomic_DNA"/>
</dbReference>
<gene>
    <name evidence="4" type="ORF">EFL26_01015</name>
</gene>
<dbReference type="InterPro" id="IPR002347">
    <property type="entry name" value="SDR_fam"/>
</dbReference>
<dbReference type="SMART" id="SM00822">
    <property type="entry name" value="PKS_KR"/>
    <property type="match status" value="1"/>
</dbReference>
<comment type="similarity">
    <text evidence="1">Belongs to the short-chain dehydrogenases/reductases (SDR) family.</text>
</comment>
<organism evidence="4 5">
    <name type="scientific">Nocardioides pocheonensis</name>
    <dbReference type="NCBI Taxonomy" id="661485"/>
    <lineage>
        <taxon>Bacteria</taxon>
        <taxon>Bacillati</taxon>
        <taxon>Actinomycetota</taxon>
        <taxon>Actinomycetes</taxon>
        <taxon>Propionibacteriales</taxon>
        <taxon>Nocardioidaceae</taxon>
        <taxon>Nocardioides</taxon>
    </lineage>
</organism>
<dbReference type="Gene3D" id="3.40.50.720">
    <property type="entry name" value="NAD(P)-binding Rossmann-like Domain"/>
    <property type="match status" value="1"/>
</dbReference>
<sequence length="258" mass="26309">MTDPPHHPRARCAGTTALVTGASAGIGAAIARLLHAEGALVALGDVDRQRGEALAAELGDRATYVALDVTDESSWLAAVDGLAVSPHPLTTLVNCAGAALRRPLLETSAAEFRRIVELNLVGTFLGMRVAGPHLAEGASIVNISSLNGVLPTAGLGAYVASKAGVSALTRVAALELAERGIRVNAVCPGSIETAITDGADFADVDWDAYLRSIPLHRRGTADEVARAVVYLASSDSSYVTGTNLVVDGGIAAGRLSPG</sequence>
<dbReference type="PRINTS" id="PR00081">
    <property type="entry name" value="GDHRDH"/>
</dbReference>